<dbReference type="RefSeq" id="WP_109344419.1">
    <property type="nucleotide sequence ID" value="NZ_CP029343.1"/>
</dbReference>
<evidence type="ECO:0000256" key="10">
    <source>
        <dbReference type="SAM" id="Phobius"/>
    </source>
</evidence>
<dbReference type="SUPFAM" id="SSF55874">
    <property type="entry name" value="ATPase domain of HSP90 chaperone/DNA topoisomerase II/histidine kinase"/>
    <property type="match status" value="1"/>
</dbReference>
<dbReference type="CDD" id="cd06225">
    <property type="entry name" value="HAMP"/>
    <property type="match status" value="1"/>
</dbReference>
<evidence type="ECO:0000313" key="14">
    <source>
        <dbReference type="Proteomes" id="UP000245820"/>
    </source>
</evidence>
<dbReference type="InterPro" id="IPR050980">
    <property type="entry name" value="2C_sensor_his_kinase"/>
</dbReference>
<evidence type="ECO:0000256" key="3">
    <source>
        <dbReference type="ARBA" id="ARBA00012438"/>
    </source>
</evidence>
<dbReference type="EC" id="2.7.13.3" evidence="3"/>
<dbReference type="OrthoDB" id="9804645at2"/>
<dbReference type="InterPro" id="IPR036890">
    <property type="entry name" value="HATPase_C_sf"/>
</dbReference>
<keyword evidence="10" id="KW-0812">Transmembrane</keyword>
<dbReference type="SMART" id="SM00388">
    <property type="entry name" value="HisKA"/>
    <property type="match status" value="1"/>
</dbReference>
<dbReference type="Gene3D" id="1.10.287.130">
    <property type="match status" value="1"/>
</dbReference>
<comment type="subcellular location">
    <subcellularLocation>
        <location evidence="2">Cell membrane</location>
        <topology evidence="2">Multi-pass membrane protein</topology>
    </subcellularLocation>
</comment>
<dbReference type="SMART" id="SM00387">
    <property type="entry name" value="HATPase_c"/>
    <property type="match status" value="1"/>
</dbReference>
<dbReference type="Gene3D" id="3.30.565.10">
    <property type="entry name" value="Histidine kinase-like ATPase, C-terminal domain"/>
    <property type="match status" value="1"/>
</dbReference>
<dbReference type="InterPro" id="IPR036097">
    <property type="entry name" value="HisK_dim/P_sf"/>
</dbReference>
<keyword evidence="7" id="KW-0547">Nucleotide-binding</keyword>
<dbReference type="InterPro" id="IPR003661">
    <property type="entry name" value="HisK_dim/P_dom"/>
</dbReference>
<evidence type="ECO:0000256" key="1">
    <source>
        <dbReference type="ARBA" id="ARBA00000085"/>
    </source>
</evidence>
<comment type="catalytic activity">
    <reaction evidence="1">
        <text>ATP + protein L-histidine = ADP + protein N-phospho-L-histidine.</text>
        <dbReference type="EC" id="2.7.13.3"/>
    </reaction>
</comment>
<evidence type="ECO:0000256" key="8">
    <source>
        <dbReference type="ARBA" id="ARBA00022777"/>
    </source>
</evidence>
<reference evidence="13 14" key="1">
    <citation type="submission" date="2018-05" db="EMBL/GenBank/DDBJ databases">
        <title>Complete genome sequence of Massilia oculi sp. nov. CCUG 43427T (=DSM 26321T), the type strain of M. oculi, and comparison with genome sequences of other Massilia strains.</title>
        <authorList>
            <person name="Zhu B."/>
        </authorList>
    </citation>
    <scope>NUCLEOTIDE SEQUENCE [LARGE SCALE GENOMIC DNA]</scope>
    <source>
        <strain evidence="13 14">CCUG 43427</strain>
    </source>
</reference>
<feature type="domain" description="HAMP" evidence="12">
    <location>
        <begin position="166"/>
        <end position="218"/>
    </location>
</feature>
<dbReference type="Proteomes" id="UP000245820">
    <property type="component" value="Chromosome"/>
</dbReference>
<evidence type="ECO:0000256" key="9">
    <source>
        <dbReference type="ARBA" id="ARBA00022840"/>
    </source>
</evidence>
<evidence type="ECO:0000259" key="12">
    <source>
        <dbReference type="PROSITE" id="PS50885"/>
    </source>
</evidence>
<dbReference type="GO" id="GO:0005524">
    <property type="term" value="F:ATP binding"/>
    <property type="evidence" value="ECO:0007669"/>
    <property type="project" value="UniProtKB-KW"/>
</dbReference>
<dbReference type="AlphaFoldDB" id="A0A2S2DFA3"/>
<keyword evidence="6" id="KW-0808">Transferase</keyword>
<keyword evidence="10" id="KW-1133">Transmembrane helix</keyword>
<dbReference type="Pfam" id="PF00512">
    <property type="entry name" value="HisKA"/>
    <property type="match status" value="1"/>
</dbReference>
<dbReference type="PROSITE" id="PS50885">
    <property type="entry name" value="HAMP"/>
    <property type="match status" value="1"/>
</dbReference>
<keyword evidence="4" id="KW-1003">Cell membrane</keyword>
<dbReference type="KEGG" id="mtim:DIR46_06010"/>
<evidence type="ECO:0000256" key="2">
    <source>
        <dbReference type="ARBA" id="ARBA00004651"/>
    </source>
</evidence>
<evidence type="ECO:0000256" key="6">
    <source>
        <dbReference type="ARBA" id="ARBA00022679"/>
    </source>
</evidence>
<protein>
    <recommendedName>
        <fullName evidence="3">histidine kinase</fullName>
        <ecNumber evidence="3">2.7.13.3</ecNumber>
    </recommendedName>
</protein>
<dbReference type="InterPro" id="IPR003660">
    <property type="entry name" value="HAMP_dom"/>
</dbReference>
<dbReference type="InterPro" id="IPR004358">
    <property type="entry name" value="Sig_transdc_His_kin-like_C"/>
</dbReference>
<dbReference type="PROSITE" id="PS50109">
    <property type="entry name" value="HIS_KIN"/>
    <property type="match status" value="1"/>
</dbReference>
<dbReference type="GO" id="GO:0005886">
    <property type="term" value="C:plasma membrane"/>
    <property type="evidence" value="ECO:0007669"/>
    <property type="project" value="UniProtKB-SubCell"/>
</dbReference>
<dbReference type="SUPFAM" id="SSF47384">
    <property type="entry name" value="Homodimeric domain of signal transducing histidine kinase"/>
    <property type="match status" value="1"/>
</dbReference>
<evidence type="ECO:0000259" key="11">
    <source>
        <dbReference type="PROSITE" id="PS50109"/>
    </source>
</evidence>
<keyword evidence="9" id="KW-0067">ATP-binding</keyword>
<proteinExistence type="predicted"/>
<feature type="transmembrane region" description="Helical" evidence="10">
    <location>
        <begin position="6"/>
        <end position="31"/>
    </location>
</feature>
<keyword evidence="8 13" id="KW-0418">Kinase</keyword>
<keyword evidence="14" id="KW-1185">Reference proteome</keyword>
<keyword evidence="10" id="KW-0472">Membrane</keyword>
<dbReference type="EMBL" id="CP029343">
    <property type="protein sequence ID" value="AWL04028.1"/>
    <property type="molecule type" value="Genomic_DNA"/>
</dbReference>
<dbReference type="CDD" id="cd00082">
    <property type="entry name" value="HisKA"/>
    <property type="match status" value="1"/>
</dbReference>
<evidence type="ECO:0000256" key="5">
    <source>
        <dbReference type="ARBA" id="ARBA00022553"/>
    </source>
</evidence>
<sequence>MNRIFFRFFVLVMLSITAATFVIYFAFARLFGDPLDDIARRQAAAQIFLLEQYVDQAPEDEWLGRLNNVREVSDVRYDLMPLAQALDAVGAGQRAELERGNIVIDVPGKSLYRRVDLDGERYIGSQDDVLHAHDLPIDIGQALKMELLRYVIVAIALLLPIALWSRSHWQGLQSLSRMADEFGAGKLSVRARLKPSDAVYPLAERINHMAGRIENLMESQRSLLHSVSHELRTPIARLEFALELLDAKARDPELSRRIAAMEGDLSELNNLVKELLDMSKLDSARTLQRTPVDLDALLRDCCATLPPSPQQVACELADGLGTIELDARLLARAVGNLLRNAQKYARGGIVLSARRTPDGVAIAVDDDGPGIPAEERDRIFDPFYRLDRSRDRATGGFGLGLSIAQKAVVLHGGSLQVETSGLGGARFVITLPDTLPDK</sequence>
<dbReference type="GO" id="GO:0000155">
    <property type="term" value="F:phosphorelay sensor kinase activity"/>
    <property type="evidence" value="ECO:0007669"/>
    <property type="project" value="InterPro"/>
</dbReference>
<dbReference type="InterPro" id="IPR003594">
    <property type="entry name" value="HATPase_dom"/>
</dbReference>
<evidence type="ECO:0000256" key="4">
    <source>
        <dbReference type="ARBA" id="ARBA00022475"/>
    </source>
</evidence>
<feature type="domain" description="Histidine kinase" evidence="11">
    <location>
        <begin position="226"/>
        <end position="435"/>
    </location>
</feature>
<organism evidence="13 14">
    <name type="scientific">Massilia oculi</name>
    <dbReference type="NCBI Taxonomy" id="945844"/>
    <lineage>
        <taxon>Bacteria</taxon>
        <taxon>Pseudomonadati</taxon>
        <taxon>Pseudomonadota</taxon>
        <taxon>Betaproteobacteria</taxon>
        <taxon>Burkholderiales</taxon>
        <taxon>Oxalobacteraceae</taxon>
        <taxon>Telluria group</taxon>
        <taxon>Massilia</taxon>
    </lineage>
</organism>
<evidence type="ECO:0000313" key="13">
    <source>
        <dbReference type="EMBL" id="AWL04028.1"/>
    </source>
</evidence>
<dbReference type="PANTHER" id="PTHR44936:SF10">
    <property type="entry name" value="SENSOR PROTEIN RSTB"/>
    <property type="match status" value="1"/>
</dbReference>
<accession>A0A2S2DFA3</accession>
<dbReference type="SMART" id="SM00304">
    <property type="entry name" value="HAMP"/>
    <property type="match status" value="1"/>
</dbReference>
<gene>
    <name evidence="13" type="ORF">DIR46_06010</name>
</gene>
<dbReference type="InterPro" id="IPR005467">
    <property type="entry name" value="His_kinase_dom"/>
</dbReference>
<keyword evidence="5" id="KW-0597">Phosphoprotein</keyword>
<name>A0A2S2DFA3_9BURK</name>
<dbReference type="Pfam" id="PF02518">
    <property type="entry name" value="HATPase_c"/>
    <property type="match status" value="1"/>
</dbReference>
<evidence type="ECO:0000256" key="7">
    <source>
        <dbReference type="ARBA" id="ARBA00022741"/>
    </source>
</evidence>
<dbReference type="PANTHER" id="PTHR44936">
    <property type="entry name" value="SENSOR PROTEIN CREC"/>
    <property type="match status" value="1"/>
</dbReference>
<dbReference type="PRINTS" id="PR00344">
    <property type="entry name" value="BCTRLSENSOR"/>
</dbReference>